<feature type="transmembrane region" description="Helical" evidence="8">
    <location>
        <begin position="53"/>
        <end position="73"/>
    </location>
</feature>
<dbReference type="InterPro" id="IPR001958">
    <property type="entry name" value="Tet-R_TetA/multi-R_MdtG-like"/>
</dbReference>
<dbReference type="NCBIfam" id="TIGR00710">
    <property type="entry name" value="efflux_Bcr_CflA"/>
    <property type="match status" value="1"/>
</dbReference>
<dbReference type="HOGENOM" id="CLU_001265_47_1_4"/>
<dbReference type="Pfam" id="PF07690">
    <property type="entry name" value="MFS_1"/>
    <property type="match status" value="1"/>
</dbReference>
<keyword evidence="8" id="KW-0997">Cell inner membrane</keyword>
<dbReference type="PANTHER" id="PTHR23502:SF132">
    <property type="entry name" value="POLYAMINE TRANSPORTER 2-RELATED"/>
    <property type="match status" value="1"/>
</dbReference>
<dbReference type="InterPro" id="IPR020846">
    <property type="entry name" value="MFS_dom"/>
</dbReference>
<dbReference type="PROSITE" id="PS50850">
    <property type="entry name" value="MFS"/>
    <property type="match status" value="1"/>
</dbReference>
<comment type="similarity">
    <text evidence="2 8">Belongs to the major facilitator superfamily. Bcr/CmlA family.</text>
</comment>
<dbReference type="GO" id="GO:0042910">
    <property type="term" value="F:xenobiotic transmembrane transporter activity"/>
    <property type="evidence" value="ECO:0007669"/>
    <property type="project" value="InterPro"/>
</dbReference>
<dbReference type="GO" id="GO:0005886">
    <property type="term" value="C:plasma membrane"/>
    <property type="evidence" value="ECO:0007669"/>
    <property type="project" value="UniProtKB-SubCell"/>
</dbReference>
<feature type="transmembrane region" description="Helical" evidence="8">
    <location>
        <begin position="318"/>
        <end position="344"/>
    </location>
</feature>
<keyword evidence="7 8" id="KW-0472">Membrane</keyword>
<feature type="transmembrane region" description="Helical" evidence="8">
    <location>
        <begin position="175"/>
        <end position="193"/>
    </location>
</feature>
<feature type="transmembrane region" description="Helical" evidence="8">
    <location>
        <begin position="351"/>
        <end position="374"/>
    </location>
</feature>
<feature type="domain" description="Major facilitator superfamily (MFS) profile" evidence="9">
    <location>
        <begin position="19"/>
        <end position="404"/>
    </location>
</feature>
<evidence type="ECO:0000313" key="10">
    <source>
        <dbReference type="EMBL" id="ACV35248.1"/>
    </source>
</evidence>
<proteinExistence type="inferred from homology"/>
<feature type="transmembrane region" description="Helical" evidence="8">
    <location>
        <begin position="289"/>
        <end position="312"/>
    </location>
</feature>
<evidence type="ECO:0000259" key="9">
    <source>
        <dbReference type="PROSITE" id="PS50850"/>
    </source>
</evidence>
<name>C7RLZ9_ACCRE</name>
<dbReference type="eggNOG" id="COG2814">
    <property type="taxonomic scope" value="Bacteria"/>
</dbReference>
<feature type="transmembrane region" description="Helical" evidence="8">
    <location>
        <begin position="143"/>
        <end position="169"/>
    </location>
</feature>
<dbReference type="EMBL" id="CP001715">
    <property type="protein sequence ID" value="ACV35248.1"/>
    <property type="molecule type" value="Genomic_DNA"/>
</dbReference>
<keyword evidence="6 8" id="KW-1133">Transmembrane helix</keyword>
<evidence type="ECO:0000256" key="3">
    <source>
        <dbReference type="ARBA" id="ARBA00022448"/>
    </source>
</evidence>
<feature type="transmembrane region" description="Helical" evidence="8">
    <location>
        <begin position="223"/>
        <end position="246"/>
    </location>
</feature>
<dbReference type="FunFam" id="1.20.1720.10:FF:000005">
    <property type="entry name" value="Bcr/CflA family efflux transporter"/>
    <property type="match status" value="1"/>
</dbReference>
<evidence type="ECO:0000256" key="7">
    <source>
        <dbReference type="ARBA" id="ARBA00023136"/>
    </source>
</evidence>
<evidence type="ECO:0000256" key="6">
    <source>
        <dbReference type="ARBA" id="ARBA00022989"/>
    </source>
</evidence>
<dbReference type="GO" id="GO:1990961">
    <property type="term" value="P:xenobiotic detoxification by transmembrane export across the plasma membrane"/>
    <property type="evidence" value="ECO:0007669"/>
    <property type="project" value="InterPro"/>
</dbReference>
<comment type="caution">
    <text evidence="8">Lacks conserved residue(s) required for the propagation of feature annotation.</text>
</comment>
<accession>C7RLZ9</accession>
<dbReference type="KEGG" id="app:CAP2UW1_1952"/>
<dbReference type="InterPro" id="IPR011701">
    <property type="entry name" value="MFS"/>
</dbReference>
<feature type="transmembrane region" description="Helical" evidence="8">
    <location>
        <begin position="258"/>
        <end position="277"/>
    </location>
</feature>
<evidence type="ECO:0000256" key="8">
    <source>
        <dbReference type="RuleBase" id="RU365088"/>
    </source>
</evidence>
<dbReference type="OrthoDB" id="9814303at2"/>
<evidence type="ECO:0000256" key="1">
    <source>
        <dbReference type="ARBA" id="ARBA00004651"/>
    </source>
</evidence>
<feature type="transmembrane region" description="Helical" evidence="8">
    <location>
        <begin position="380"/>
        <end position="400"/>
    </location>
</feature>
<dbReference type="CDD" id="cd17320">
    <property type="entry name" value="MFS_MdfA_MDR_like"/>
    <property type="match status" value="1"/>
</dbReference>
<reference evidence="10" key="1">
    <citation type="submission" date="2009-08" db="EMBL/GenBank/DDBJ databases">
        <authorList>
            <consortium name="US DOE Joint Genome Institute"/>
            <person name="Lucas S."/>
            <person name="Copeland A."/>
            <person name="Lapidus A."/>
            <person name="Glavina del Rio T."/>
            <person name="Dalin E."/>
            <person name="Tice H."/>
            <person name="Bruce D."/>
            <person name="Barry K."/>
            <person name="Pitluck S."/>
            <person name="Lowry S."/>
            <person name="Larimer F."/>
            <person name="Land M."/>
            <person name="Hauser L."/>
            <person name="Kyrpides N."/>
            <person name="Ivanova N."/>
            <person name="McMahon K.D."/>
            <person name="Hugenholtz P."/>
        </authorList>
    </citation>
    <scope>NUCLEOTIDE SEQUENCE</scope>
    <source>
        <strain evidence="10">UW-1</strain>
    </source>
</reference>
<dbReference type="STRING" id="522306.CAP2UW1_1952"/>
<dbReference type="InterPro" id="IPR036259">
    <property type="entry name" value="MFS_trans_sf"/>
</dbReference>
<comment type="subcellular location">
    <subcellularLocation>
        <location evidence="8">Cell inner membrane</location>
        <topology evidence="8">Multi-pass membrane protein</topology>
    </subcellularLocation>
    <subcellularLocation>
        <location evidence="1">Cell membrane</location>
        <topology evidence="1">Multi-pass membrane protein</topology>
    </subcellularLocation>
</comment>
<sequence>MAVPAAPPGLTAPPRSRGLAVLLTTLVALGPLSTDLYLPALPTLARVFASDAARVQLTLSVFLAGFACGQIVYGPLSDRFGRRPAMLSGLAIYCAASLGCVFADSIEVLILARFVQALGACAGPVLGRAIVRDVWGATDSARIIAYMGGAMAIAPLLGPTLGGFLTVLFGWQSNFVVLLLIGATQLIAVARLLRESNVHRDAGATHPRQMASTFLRLLADRHYLGNVLTFSFSYSALFAFISGSSFVLAERHGLTPQVYGMCFGVVVAGYLFGSLASGRLVRRLGSVRLLAGGAWLGAIAGAGMWCLVVAGVHSIAALLGPMFLCTVATGLVMPNAIAGALAAYPTLAGSASALMGFVQMTLAALVGIAVGHGLAGGAGALASAVAICTALAPLSYLALIRVRRGP</sequence>
<dbReference type="PANTHER" id="PTHR23502">
    <property type="entry name" value="MAJOR FACILITATOR SUPERFAMILY"/>
    <property type="match status" value="1"/>
</dbReference>
<feature type="transmembrane region" description="Helical" evidence="8">
    <location>
        <begin position="85"/>
        <end position="104"/>
    </location>
</feature>
<dbReference type="AlphaFoldDB" id="C7RLZ9"/>
<dbReference type="Gene3D" id="1.20.1720.10">
    <property type="entry name" value="Multidrug resistance protein D"/>
    <property type="match status" value="1"/>
</dbReference>
<keyword evidence="3 8" id="KW-0813">Transport</keyword>
<gene>
    <name evidence="10" type="ordered locus">CAP2UW1_1952</name>
</gene>
<evidence type="ECO:0000256" key="5">
    <source>
        <dbReference type="ARBA" id="ARBA00022692"/>
    </source>
</evidence>
<dbReference type="InterPro" id="IPR004812">
    <property type="entry name" value="Efflux_drug-R_Bcr/CmlA"/>
</dbReference>
<evidence type="ECO:0000256" key="2">
    <source>
        <dbReference type="ARBA" id="ARBA00006236"/>
    </source>
</evidence>
<keyword evidence="5 8" id="KW-0812">Transmembrane</keyword>
<dbReference type="PRINTS" id="PR01035">
    <property type="entry name" value="TCRTETA"/>
</dbReference>
<keyword evidence="4" id="KW-1003">Cell membrane</keyword>
<reference evidence="10" key="2">
    <citation type="submission" date="2009-09" db="EMBL/GenBank/DDBJ databases">
        <title>Complete sequence of chromosome of Candidatus Accumulibacter phosphatis clade IIA str. UW-1.</title>
        <authorList>
            <consortium name="US DOE Joint Genome Institute"/>
            <person name="Martin H.G."/>
            <person name="Ivanova N."/>
            <person name="Kunin V."/>
            <person name="Warnecke F."/>
            <person name="Barry K."/>
            <person name="He S."/>
            <person name="Salamov A."/>
            <person name="Szeto E."/>
            <person name="Dalin E."/>
            <person name="Pangilinan J.L."/>
            <person name="Lapidus A."/>
            <person name="Lowry S."/>
            <person name="Kyrpides N.C."/>
            <person name="McMahon K.D."/>
            <person name="Hugenholtz P."/>
        </authorList>
    </citation>
    <scope>NUCLEOTIDE SEQUENCE [LARGE SCALE GENOMIC DNA]</scope>
    <source>
        <strain evidence="10">UW-1</strain>
    </source>
</reference>
<dbReference type="SUPFAM" id="SSF103473">
    <property type="entry name" value="MFS general substrate transporter"/>
    <property type="match status" value="1"/>
</dbReference>
<evidence type="ECO:0000256" key="4">
    <source>
        <dbReference type="ARBA" id="ARBA00022475"/>
    </source>
</evidence>
<organism evidence="10">
    <name type="scientific">Accumulibacter regalis</name>
    <dbReference type="NCBI Taxonomy" id="522306"/>
    <lineage>
        <taxon>Bacteria</taxon>
        <taxon>Pseudomonadati</taxon>
        <taxon>Pseudomonadota</taxon>
        <taxon>Betaproteobacteria</taxon>
        <taxon>Candidatus Accumulibacter</taxon>
    </lineage>
</organism>
<protein>
    <recommendedName>
        <fullName evidence="8">Bcr/CflA family efflux transporter</fullName>
    </recommendedName>
</protein>